<organism evidence="2 3">
    <name type="scientific">Paratrimastix pyriformis</name>
    <dbReference type="NCBI Taxonomy" id="342808"/>
    <lineage>
        <taxon>Eukaryota</taxon>
        <taxon>Metamonada</taxon>
        <taxon>Preaxostyla</taxon>
        <taxon>Paratrimastigidae</taxon>
        <taxon>Paratrimastix</taxon>
    </lineage>
</organism>
<evidence type="ECO:0000313" key="3">
    <source>
        <dbReference type="Proteomes" id="UP001141327"/>
    </source>
</evidence>
<feature type="region of interest" description="Disordered" evidence="1">
    <location>
        <begin position="90"/>
        <end position="109"/>
    </location>
</feature>
<evidence type="ECO:0000313" key="2">
    <source>
        <dbReference type="EMBL" id="KAJ4463175.1"/>
    </source>
</evidence>
<evidence type="ECO:0000256" key="1">
    <source>
        <dbReference type="SAM" id="MobiDB-lite"/>
    </source>
</evidence>
<protein>
    <submittedName>
        <fullName evidence="2">Uncharacterized protein</fullName>
    </submittedName>
</protein>
<accession>A0ABQ8V018</accession>
<name>A0ABQ8V018_9EUKA</name>
<sequence>MQPPIHVPSVSEDRFYFYSYNPFDGRCGVCSAKSAPPGPLDSPPLISFKKTIPPSQEKSGPTFPHFTEALRYVQSQRLFLTTRFRSPVPSLQEPSLSKPQLHPSQSLPTASGFHVRRCPESAPLVASHFFPTDCASADCIPASGSLSGGFPPDYVPADAADCVSAGRVPAGFTHPNCASDCAAPDSRVRFPFCLPDGTQQSDARRRPLTAERRALGVSTAPSSRIAMLHRRSRSVARKATVFLNGISHGLFIV</sequence>
<comment type="caution">
    <text evidence="2">The sequence shown here is derived from an EMBL/GenBank/DDBJ whole genome shotgun (WGS) entry which is preliminary data.</text>
</comment>
<proteinExistence type="predicted"/>
<reference evidence="2" key="1">
    <citation type="journal article" date="2022" name="bioRxiv">
        <title>Genomics of Preaxostyla Flagellates Illuminates Evolutionary Transitions and the Path Towards Mitochondrial Loss.</title>
        <authorList>
            <person name="Novak L.V.F."/>
            <person name="Treitli S.C."/>
            <person name="Pyrih J."/>
            <person name="Halakuc P."/>
            <person name="Pipaliya S.V."/>
            <person name="Vacek V."/>
            <person name="Brzon O."/>
            <person name="Soukal P."/>
            <person name="Eme L."/>
            <person name="Dacks J.B."/>
            <person name="Karnkowska A."/>
            <person name="Elias M."/>
            <person name="Hampl V."/>
        </authorList>
    </citation>
    <scope>NUCLEOTIDE SEQUENCE</scope>
    <source>
        <strain evidence="2">RCP-MX</strain>
    </source>
</reference>
<feature type="compositionally biased region" description="Polar residues" evidence="1">
    <location>
        <begin position="92"/>
        <end position="109"/>
    </location>
</feature>
<dbReference type="EMBL" id="JAPMOS010000001">
    <property type="protein sequence ID" value="KAJ4463175.1"/>
    <property type="molecule type" value="Genomic_DNA"/>
</dbReference>
<dbReference type="Proteomes" id="UP001141327">
    <property type="component" value="Unassembled WGS sequence"/>
</dbReference>
<gene>
    <name evidence="2" type="ORF">PAPYR_463</name>
</gene>
<keyword evidence="3" id="KW-1185">Reference proteome</keyword>